<proteinExistence type="predicted"/>
<sequence>MSSSTSSGLSSGSGFRGRGGGGDRDKGIPRKCRSGGNCMIKTSETLKNPGRLFYCCTFGSKEDRSHLFK</sequence>
<keyword evidence="3" id="KW-1185">Reference proteome</keyword>
<evidence type="ECO:0000313" key="2">
    <source>
        <dbReference type="EMBL" id="KAL1214064.1"/>
    </source>
</evidence>
<dbReference type="AlphaFoldDB" id="A0ABD1BAY8"/>
<name>A0ABD1BAY8_CARAN</name>
<feature type="compositionally biased region" description="Low complexity" evidence="1">
    <location>
        <begin position="1"/>
        <end position="13"/>
    </location>
</feature>
<reference evidence="2 3" key="1">
    <citation type="submission" date="2024-04" db="EMBL/GenBank/DDBJ databases">
        <title>Genome assembly C_amara_ONT_v2.</title>
        <authorList>
            <person name="Yant L."/>
            <person name="Moore C."/>
            <person name="Slenker M."/>
        </authorList>
    </citation>
    <scope>NUCLEOTIDE SEQUENCE [LARGE SCALE GENOMIC DNA]</scope>
    <source>
        <tissue evidence="2">Leaf</tissue>
    </source>
</reference>
<feature type="region of interest" description="Disordered" evidence="1">
    <location>
        <begin position="1"/>
        <end position="33"/>
    </location>
</feature>
<dbReference type="EMBL" id="JBANAX010000325">
    <property type="protein sequence ID" value="KAL1214064.1"/>
    <property type="molecule type" value="Genomic_DNA"/>
</dbReference>
<organism evidence="2 3">
    <name type="scientific">Cardamine amara subsp. amara</name>
    <dbReference type="NCBI Taxonomy" id="228776"/>
    <lineage>
        <taxon>Eukaryota</taxon>
        <taxon>Viridiplantae</taxon>
        <taxon>Streptophyta</taxon>
        <taxon>Embryophyta</taxon>
        <taxon>Tracheophyta</taxon>
        <taxon>Spermatophyta</taxon>
        <taxon>Magnoliopsida</taxon>
        <taxon>eudicotyledons</taxon>
        <taxon>Gunneridae</taxon>
        <taxon>Pentapetalae</taxon>
        <taxon>rosids</taxon>
        <taxon>malvids</taxon>
        <taxon>Brassicales</taxon>
        <taxon>Brassicaceae</taxon>
        <taxon>Cardamineae</taxon>
        <taxon>Cardamine</taxon>
    </lineage>
</organism>
<protein>
    <recommendedName>
        <fullName evidence="4">Zinc finger GRF-type domain-containing protein</fullName>
    </recommendedName>
</protein>
<accession>A0ABD1BAY8</accession>
<comment type="caution">
    <text evidence="2">The sequence shown here is derived from an EMBL/GenBank/DDBJ whole genome shotgun (WGS) entry which is preliminary data.</text>
</comment>
<evidence type="ECO:0000313" key="3">
    <source>
        <dbReference type="Proteomes" id="UP001558713"/>
    </source>
</evidence>
<gene>
    <name evidence="2" type="ORF">V5N11_007419</name>
</gene>
<evidence type="ECO:0000256" key="1">
    <source>
        <dbReference type="SAM" id="MobiDB-lite"/>
    </source>
</evidence>
<evidence type="ECO:0008006" key="4">
    <source>
        <dbReference type="Google" id="ProtNLM"/>
    </source>
</evidence>
<dbReference type="Proteomes" id="UP001558713">
    <property type="component" value="Unassembled WGS sequence"/>
</dbReference>